<dbReference type="eggNOG" id="COG1595">
    <property type="taxonomic scope" value="Bacteria"/>
</dbReference>
<dbReference type="Pfam" id="PF08281">
    <property type="entry name" value="Sigma70_r4_2"/>
    <property type="match status" value="1"/>
</dbReference>
<dbReference type="InterPro" id="IPR013325">
    <property type="entry name" value="RNA_pol_sigma_r2"/>
</dbReference>
<evidence type="ECO:0000256" key="2">
    <source>
        <dbReference type="ARBA" id="ARBA00023015"/>
    </source>
</evidence>
<dbReference type="NCBIfam" id="TIGR02937">
    <property type="entry name" value="sigma70-ECF"/>
    <property type="match status" value="1"/>
</dbReference>
<dbReference type="GO" id="GO:0016987">
    <property type="term" value="F:sigma factor activity"/>
    <property type="evidence" value="ECO:0007669"/>
    <property type="project" value="UniProtKB-KW"/>
</dbReference>
<dbReference type="OrthoDB" id="2657224at2"/>
<dbReference type="InterPro" id="IPR036388">
    <property type="entry name" value="WH-like_DNA-bd_sf"/>
</dbReference>
<dbReference type="PROSITE" id="PS01063">
    <property type="entry name" value="SIGMA70_ECF"/>
    <property type="match status" value="1"/>
</dbReference>
<dbReference type="Gene3D" id="1.10.10.10">
    <property type="entry name" value="Winged helix-like DNA-binding domain superfamily/Winged helix DNA-binding domain"/>
    <property type="match status" value="1"/>
</dbReference>
<dbReference type="Gene3D" id="1.10.1740.10">
    <property type="match status" value="1"/>
</dbReference>
<dbReference type="InterPro" id="IPR039425">
    <property type="entry name" value="RNA_pol_sigma-70-like"/>
</dbReference>
<evidence type="ECO:0000256" key="6">
    <source>
        <dbReference type="RuleBase" id="RU000716"/>
    </source>
</evidence>
<dbReference type="STRING" id="1236976.JCM16418_1458"/>
<dbReference type="InterPro" id="IPR013249">
    <property type="entry name" value="RNA_pol_sigma70_r4_t2"/>
</dbReference>
<dbReference type="PANTHER" id="PTHR43133">
    <property type="entry name" value="RNA POLYMERASE ECF-TYPE SIGMA FACTO"/>
    <property type="match status" value="1"/>
</dbReference>
<dbReference type="CDD" id="cd06171">
    <property type="entry name" value="Sigma70_r4"/>
    <property type="match status" value="1"/>
</dbReference>
<dbReference type="EMBL" id="BAVZ01000003">
    <property type="protein sequence ID" value="GAF07442.1"/>
    <property type="molecule type" value="Genomic_DNA"/>
</dbReference>
<dbReference type="AlphaFoldDB" id="W7YG38"/>
<keyword evidence="2 6" id="KW-0805">Transcription regulation</keyword>
<comment type="caution">
    <text evidence="9">The sequence shown here is derived from an EMBL/GenBank/DDBJ whole genome shotgun (WGS) entry which is preliminary data.</text>
</comment>
<feature type="domain" description="RNA polymerase sigma-70 region 2" evidence="7">
    <location>
        <begin position="25"/>
        <end position="91"/>
    </location>
</feature>
<evidence type="ECO:0000313" key="9">
    <source>
        <dbReference type="EMBL" id="GAF07442.1"/>
    </source>
</evidence>
<dbReference type="GO" id="GO:0003677">
    <property type="term" value="F:DNA binding"/>
    <property type="evidence" value="ECO:0007669"/>
    <property type="project" value="UniProtKB-KW"/>
</dbReference>
<dbReference type="InterPro" id="IPR013324">
    <property type="entry name" value="RNA_pol_sigma_r3/r4-like"/>
</dbReference>
<evidence type="ECO:0000313" key="10">
    <source>
        <dbReference type="Proteomes" id="UP000019364"/>
    </source>
</evidence>
<keyword evidence="10" id="KW-1185">Reference proteome</keyword>
<dbReference type="SUPFAM" id="SSF88659">
    <property type="entry name" value="Sigma3 and sigma4 domains of RNA polymerase sigma factors"/>
    <property type="match status" value="1"/>
</dbReference>
<name>W7YG38_9BACL</name>
<dbReference type="RefSeq" id="WP_036647061.1">
    <property type="nucleotide sequence ID" value="NZ_BAVZ01000003.1"/>
</dbReference>
<dbReference type="InterPro" id="IPR007627">
    <property type="entry name" value="RNA_pol_sigma70_r2"/>
</dbReference>
<keyword evidence="3 6" id="KW-0731">Sigma factor</keyword>
<dbReference type="GO" id="GO:0006950">
    <property type="term" value="P:response to stress"/>
    <property type="evidence" value="ECO:0007669"/>
    <property type="project" value="UniProtKB-ARBA"/>
</dbReference>
<dbReference type="Proteomes" id="UP000019364">
    <property type="component" value="Unassembled WGS sequence"/>
</dbReference>
<evidence type="ECO:0000256" key="3">
    <source>
        <dbReference type="ARBA" id="ARBA00023082"/>
    </source>
</evidence>
<feature type="domain" description="RNA polymerase sigma factor 70 region 4 type 2" evidence="8">
    <location>
        <begin position="126"/>
        <end position="175"/>
    </location>
</feature>
<keyword evidence="5 6" id="KW-0804">Transcription</keyword>
<dbReference type="PANTHER" id="PTHR43133:SF8">
    <property type="entry name" value="RNA POLYMERASE SIGMA FACTOR HI_1459-RELATED"/>
    <property type="match status" value="1"/>
</dbReference>
<comment type="similarity">
    <text evidence="1 6">Belongs to the sigma-70 factor family. ECF subfamily.</text>
</comment>
<dbReference type="Pfam" id="PF04542">
    <property type="entry name" value="Sigma70_r2"/>
    <property type="match status" value="1"/>
</dbReference>
<dbReference type="InterPro" id="IPR014284">
    <property type="entry name" value="RNA_pol_sigma-70_dom"/>
</dbReference>
<evidence type="ECO:0000256" key="4">
    <source>
        <dbReference type="ARBA" id="ARBA00023125"/>
    </source>
</evidence>
<accession>W7YG38</accession>
<evidence type="ECO:0000259" key="7">
    <source>
        <dbReference type="Pfam" id="PF04542"/>
    </source>
</evidence>
<dbReference type="SUPFAM" id="SSF88946">
    <property type="entry name" value="Sigma2 domain of RNA polymerase sigma factors"/>
    <property type="match status" value="1"/>
</dbReference>
<keyword evidence="4 6" id="KW-0238">DNA-binding</keyword>
<proteinExistence type="inferred from homology"/>
<protein>
    <recommendedName>
        <fullName evidence="6">RNA polymerase sigma factor</fullName>
    </recommendedName>
</protein>
<evidence type="ECO:0000256" key="5">
    <source>
        <dbReference type="ARBA" id="ARBA00023163"/>
    </source>
</evidence>
<reference evidence="9 10" key="1">
    <citation type="journal article" date="2014" name="Genome Announc.">
        <title>Draft Genome Sequence of Paenibacillus pini JCM 16418T, Isolated from the Rhizosphere of Pine Tree.</title>
        <authorList>
            <person name="Yuki M."/>
            <person name="Oshima K."/>
            <person name="Suda W."/>
            <person name="Oshida Y."/>
            <person name="Kitamura K."/>
            <person name="Iida Y."/>
            <person name="Hattori M."/>
            <person name="Ohkuma M."/>
        </authorList>
    </citation>
    <scope>NUCLEOTIDE SEQUENCE [LARGE SCALE GENOMIC DNA]</scope>
    <source>
        <strain evidence="9 10">JCM 16418</strain>
    </source>
</reference>
<evidence type="ECO:0000259" key="8">
    <source>
        <dbReference type="Pfam" id="PF08281"/>
    </source>
</evidence>
<dbReference type="GO" id="GO:0006352">
    <property type="term" value="P:DNA-templated transcription initiation"/>
    <property type="evidence" value="ECO:0007669"/>
    <property type="project" value="InterPro"/>
</dbReference>
<dbReference type="InterPro" id="IPR000838">
    <property type="entry name" value="RNA_pol_sigma70_ECF_CS"/>
</dbReference>
<gene>
    <name evidence="9" type="ORF">JCM16418_1458</name>
</gene>
<evidence type="ECO:0000256" key="1">
    <source>
        <dbReference type="ARBA" id="ARBA00010641"/>
    </source>
</evidence>
<organism evidence="9 10">
    <name type="scientific">Paenibacillus pini JCM 16418</name>
    <dbReference type="NCBI Taxonomy" id="1236976"/>
    <lineage>
        <taxon>Bacteria</taxon>
        <taxon>Bacillati</taxon>
        <taxon>Bacillota</taxon>
        <taxon>Bacilli</taxon>
        <taxon>Bacillales</taxon>
        <taxon>Paenibacillaceae</taxon>
        <taxon>Paenibacillus</taxon>
    </lineage>
</organism>
<sequence length="195" mass="23377">MSNVLRLLVTADFNGLSKEIQEEIYYEYYDFAYGMILYIVKDHAAAEDIIQDSFIKVIKNKPIFENEVKLRAWLKVVTRNTTINYLRKNKKYRNQLDVEGVFMYKEEISQSPISVENTVETKLMEESIIHYLDELRPEYRILIEYRWKSGLSYKEIASLLDLSEEVIKQRLFRARDSVKKMLFKDWGIHDEKRKI</sequence>